<sequence length="145" mass="17336">MVGFSDLFSKSGRRIINAKYDYEKCERLIKDSKASFRQNFARDIIFQYPDCKILMNHCDDIFFALIPSKRSLLYGGFADYYFPDLRYRYNENKVNLAELSVREFKEEISNLIGVIRDNYKSELERGLMSRPDEFHNFIKGIRIKW</sequence>
<dbReference type="Proteomes" id="UP000295097">
    <property type="component" value="Unassembled WGS sequence"/>
</dbReference>
<comment type="caution">
    <text evidence="1">The sequence shown here is derived from an EMBL/GenBank/DDBJ whole genome shotgun (WGS) entry which is preliminary data.</text>
</comment>
<proteinExistence type="predicted"/>
<dbReference type="EMBL" id="SMAR01000024">
    <property type="protein sequence ID" value="TCT36064.1"/>
    <property type="molecule type" value="Genomic_DNA"/>
</dbReference>
<name>A0A4R3NMW3_9HYPH</name>
<protein>
    <submittedName>
        <fullName evidence="1">Uncharacterized protein</fullName>
    </submittedName>
</protein>
<keyword evidence="2" id="KW-1185">Reference proteome</keyword>
<dbReference type="RefSeq" id="WP_132312805.1">
    <property type="nucleotide sequence ID" value="NZ_SMAR01000024.1"/>
</dbReference>
<organism evidence="1 2">
    <name type="scientific">Martelella mediterranea</name>
    <dbReference type="NCBI Taxonomy" id="293089"/>
    <lineage>
        <taxon>Bacteria</taxon>
        <taxon>Pseudomonadati</taxon>
        <taxon>Pseudomonadota</taxon>
        <taxon>Alphaproteobacteria</taxon>
        <taxon>Hyphomicrobiales</taxon>
        <taxon>Aurantimonadaceae</taxon>
        <taxon>Martelella</taxon>
    </lineage>
</organism>
<gene>
    <name evidence="1" type="ORF">EDC90_102448</name>
</gene>
<accession>A0A4R3NMW3</accession>
<dbReference type="AlphaFoldDB" id="A0A4R3NMW3"/>
<reference evidence="1 2" key="1">
    <citation type="submission" date="2019-03" db="EMBL/GenBank/DDBJ databases">
        <title>Freshwater and sediment microbial communities from various areas in North America, analyzing microbe dynamics in response to fracking.</title>
        <authorList>
            <person name="Lamendella R."/>
        </authorList>
    </citation>
    <scope>NUCLEOTIDE SEQUENCE [LARGE SCALE GENOMIC DNA]</scope>
    <source>
        <strain evidence="1 2">175.2</strain>
    </source>
</reference>
<evidence type="ECO:0000313" key="2">
    <source>
        <dbReference type="Proteomes" id="UP000295097"/>
    </source>
</evidence>
<evidence type="ECO:0000313" key="1">
    <source>
        <dbReference type="EMBL" id="TCT36064.1"/>
    </source>
</evidence>